<dbReference type="Pfam" id="PF04186">
    <property type="entry name" value="FxsA"/>
    <property type="match status" value="1"/>
</dbReference>
<dbReference type="PANTHER" id="PTHR35335:SF1">
    <property type="entry name" value="UPF0716 PROTEIN FXSA"/>
    <property type="match status" value="1"/>
</dbReference>
<keyword evidence="2" id="KW-0812">Transmembrane</keyword>
<keyword evidence="2" id="KW-1133">Transmembrane helix</keyword>
<dbReference type="EMBL" id="VMQU01000073">
    <property type="protein sequence ID" value="TVS86961.1"/>
    <property type="molecule type" value="Genomic_DNA"/>
</dbReference>
<sequence>MLWRLLLIYAGVELAAVIALVSTIGFGWTVVVLLATFVLGWALAVPMAGSQLIHRVGQLRSGPGEPQRALSDGALLTLATGLVVVPGLVTTTLGVLLLVPGIRAVAGPGLAAVTMRGLQRRVPLITTVAWGAFAGGARRRRASDRRDFIDGEVIDGTEGEPPTLPHAPTAGAPRQRSSQGPY</sequence>
<feature type="transmembrane region" description="Helical" evidence="2">
    <location>
        <begin position="7"/>
        <end position="26"/>
    </location>
</feature>
<dbReference type="PANTHER" id="PTHR35335">
    <property type="entry name" value="UPF0716 PROTEIN FXSA"/>
    <property type="match status" value="1"/>
</dbReference>
<keyword evidence="2" id="KW-0472">Membrane</keyword>
<evidence type="ECO:0000256" key="2">
    <source>
        <dbReference type="SAM" id="Phobius"/>
    </source>
</evidence>
<organism evidence="3 4">
    <name type="scientific">Mycobacterium helveticum</name>
    <dbReference type="NCBI Taxonomy" id="2592811"/>
    <lineage>
        <taxon>Bacteria</taxon>
        <taxon>Bacillati</taxon>
        <taxon>Actinomycetota</taxon>
        <taxon>Actinomycetes</taxon>
        <taxon>Mycobacteriales</taxon>
        <taxon>Mycobacteriaceae</taxon>
        <taxon>Mycobacterium</taxon>
    </lineage>
</organism>
<keyword evidence="4" id="KW-1185">Reference proteome</keyword>
<name>A0A557XM88_9MYCO</name>
<dbReference type="AlphaFoldDB" id="A0A557XM88"/>
<evidence type="ECO:0000313" key="3">
    <source>
        <dbReference type="EMBL" id="TVS86961.1"/>
    </source>
</evidence>
<proteinExistence type="predicted"/>
<reference evidence="3 4" key="1">
    <citation type="submission" date="2019-07" db="EMBL/GenBank/DDBJ databases">
        <title>New Mycobacterium species.</title>
        <authorList>
            <person name="Tortoli E."/>
            <person name="Ghielmetti G."/>
            <person name="Friedel U."/>
            <person name="Trovato A."/>
        </authorList>
    </citation>
    <scope>NUCLEOTIDE SEQUENCE [LARGE SCALE GENOMIC DNA]</scope>
    <source>
        <strain evidence="3 4">16-83</strain>
    </source>
</reference>
<gene>
    <name evidence="3" type="ORF">FPZ47_16905</name>
</gene>
<dbReference type="GO" id="GO:0016020">
    <property type="term" value="C:membrane"/>
    <property type="evidence" value="ECO:0007669"/>
    <property type="project" value="InterPro"/>
</dbReference>
<evidence type="ECO:0000313" key="4">
    <source>
        <dbReference type="Proteomes" id="UP000320513"/>
    </source>
</evidence>
<dbReference type="InterPro" id="IPR007313">
    <property type="entry name" value="FxsA"/>
</dbReference>
<dbReference type="RefSeq" id="WP_144948732.1">
    <property type="nucleotide sequence ID" value="NZ_VMQU01000073.1"/>
</dbReference>
<accession>A0A557XM88</accession>
<dbReference type="NCBIfam" id="NF008528">
    <property type="entry name" value="PRK11463.1-2"/>
    <property type="match status" value="1"/>
</dbReference>
<dbReference type="Proteomes" id="UP000320513">
    <property type="component" value="Unassembled WGS sequence"/>
</dbReference>
<evidence type="ECO:0000256" key="1">
    <source>
        <dbReference type="SAM" id="MobiDB-lite"/>
    </source>
</evidence>
<protein>
    <submittedName>
        <fullName evidence="3">FxsA family protein</fullName>
    </submittedName>
</protein>
<feature type="transmembrane region" description="Helical" evidence="2">
    <location>
        <begin position="74"/>
        <end position="98"/>
    </location>
</feature>
<feature type="transmembrane region" description="Helical" evidence="2">
    <location>
        <begin position="32"/>
        <end position="53"/>
    </location>
</feature>
<comment type="caution">
    <text evidence="3">The sequence shown here is derived from an EMBL/GenBank/DDBJ whole genome shotgun (WGS) entry which is preliminary data.</text>
</comment>
<dbReference type="OrthoDB" id="4641426at2"/>
<feature type="region of interest" description="Disordered" evidence="1">
    <location>
        <begin position="148"/>
        <end position="182"/>
    </location>
</feature>